<dbReference type="NCBIfam" id="TIGR00711">
    <property type="entry name" value="efflux_EmrB"/>
    <property type="match status" value="1"/>
</dbReference>
<feature type="transmembrane region" description="Helical" evidence="8">
    <location>
        <begin position="132"/>
        <end position="154"/>
    </location>
</feature>
<proteinExistence type="predicted"/>
<evidence type="ECO:0000256" key="1">
    <source>
        <dbReference type="ARBA" id="ARBA00004651"/>
    </source>
</evidence>
<dbReference type="InterPro" id="IPR020846">
    <property type="entry name" value="MFS_dom"/>
</dbReference>
<comment type="caution">
    <text evidence="10">The sequence shown here is derived from an EMBL/GenBank/DDBJ whole genome shotgun (WGS) entry which is preliminary data.</text>
</comment>
<keyword evidence="5 8" id="KW-1133">Transmembrane helix</keyword>
<feature type="transmembrane region" description="Helical" evidence="8">
    <location>
        <begin position="354"/>
        <end position="374"/>
    </location>
</feature>
<feature type="domain" description="Major facilitator superfamily (MFS) profile" evidence="9">
    <location>
        <begin position="28"/>
        <end position="476"/>
    </location>
</feature>
<comment type="subcellular location">
    <subcellularLocation>
        <location evidence="1">Cell membrane</location>
        <topology evidence="1">Multi-pass membrane protein</topology>
    </subcellularLocation>
</comment>
<evidence type="ECO:0000256" key="8">
    <source>
        <dbReference type="SAM" id="Phobius"/>
    </source>
</evidence>
<gene>
    <name evidence="10" type="ORF">ACFFLM_23230</name>
</gene>
<feature type="transmembrane region" description="Helical" evidence="8">
    <location>
        <begin position="189"/>
        <end position="208"/>
    </location>
</feature>
<evidence type="ECO:0000256" key="6">
    <source>
        <dbReference type="ARBA" id="ARBA00023136"/>
    </source>
</evidence>
<feature type="transmembrane region" description="Helical" evidence="8">
    <location>
        <begin position="294"/>
        <end position="316"/>
    </location>
</feature>
<accession>A0ABV6B8V8</accession>
<dbReference type="Gene3D" id="1.20.1720.10">
    <property type="entry name" value="Multidrug resistance protein D"/>
    <property type="match status" value="1"/>
</dbReference>
<feature type="transmembrane region" description="Helical" evidence="8">
    <location>
        <begin position="386"/>
        <end position="408"/>
    </location>
</feature>
<feature type="transmembrane region" description="Helical" evidence="8">
    <location>
        <begin position="224"/>
        <end position="243"/>
    </location>
</feature>
<evidence type="ECO:0000256" key="3">
    <source>
        <dbReference type="ARBA" id="ARBA00022475"/>
    </source>
</evidence>
<reference evidence="10 11" key="1">
    <citation type="submission" date="2024-09" db="EMBL/GenBank/DDBJ databases">
        <authorList>
            <person name="Sun Q."/>
            <person name="Mori K."/>
        </authorList>
    </citation>
    <scope>NUCLEOTIDE SEQUENCE [LARGE SCALE GENOMIC DNA]</scope>
    <source>
        <strain evidence="10 11">JCM 13503</strain>
    </source>
</reference>
<evidence type="ECO:0000259" key="9">
    <source>
        <dbReference type="PROSITE" id="PS50850"/>
    </source>
</evidence>
<evidence type="ECO:0000313" key="11">
    <source>
        <dbReference type="Proteomes" id="UP001589733"/>
    </source>
</evidence>
<feature type="transmembrane region" description="Helical" evidence="8">
    <location>
        <begin position="255"/>
        <end position="273"/>
    </location>
</feature>
<feature type="transmembrane region" description="Helical" evidence="8">
    <location>
        <begin position="93"/>
        <end position="112"/>
    </location>
</feature>
<organism evidence="10 11">
    <name type="scientific">Deinococcus oregonensis</name>
    <dbReference type="NCBI Taxonomy" id="1805970"/>
    <lineage>
        <taxon>Bacteria</taxon>
        <taxon>Thermotogati</taxon>
        <taxon>Deinococcota</taxon>
        <taxon>Deinococci</taxon>
        <taxon>Deinococcales</taxon>
        <taxon>Deinococcaceae</taxon>
        <taxon>Deinococcus</taxon>
    </lineage>
</organism>
<feature type="transmembrane region" description="Helical" evidence="8">
    <location>
        <begin position="328"/>
        <end position="347"/>
    </location>
</feature>
<evidence type="ECO:0000256" key="4">
    <source>
        <dbReference type="ARBA" id="ARBA00022692"/>
    </source>
</evidence>
<dbReference type="Gene3D" id="1.20.1250.20">
    <property type="entry name" value="MFS general substrate transporter like domains"/>
    <property type="match status" value="1"/>
</dbReference>
<dbReference type="PANTHER" id="PTHR23501:SF197">
    <property type="entry name" value="COMD"/>
    <property type="match status" value="1"/>
</dbReference>
<dbReference type="Proteomes" id="UP001589733">
    <property type="component" value="Unassembled WGS sequence"/>
</dbReference>
<dbReference type="PROSITE" id="PS50850">
    <property type="entry name" value="MFS"/>
    <property type="match status" value="1"/>
</dbReference>
<feature type="transmembrane region" description="Helical" evidence="8">
    <location>
        <begin position="27"/>
        <end position="50"/>
    </location>
</feature>
<keyword evidence="6 8" id="KW-0472">Membrane</keyword>
<evidence type="ECO:0000256" key="2">
    <source>
        <dbReference type="ARBA" id="ARBA00022448"/>
    </source>
</evidence>
<keyword evidence="2" id="KW-0813">Transport</keyword>
<feature type="transmembrane region" description="Helical" evidence="8">
    <location>
        <begin position="161"/>
        <end position="183"/>
    </location>
</feature>
<evidence type="ECO:0000256" key="7">
    <source>
        <dbReference type="SAM" id="MobiDB-lite"/>
    </source>
</evidence>
<dbReference type="CDD" id="cd17502">
    <property type="entry name" value="MFS_Azr1_MDR_like"/>
    <property type="match status" value="1"/>
</dbReference>
<keyword evidence="4 8" id="KW-0812">Transmembrane</keyword>
<dbReference type="PANTHER" id="PTHR23501">
    <property type="entry name" value="MAJOR FACILITATOR SUPERFAMILY"/>
    <property type="match status" value="1"/>
</dbReference>
<feature type="transmembrane region" description="Helical" evidence="8">
    <location>
        <begin position="62"/>
        <end position="81"/>
    </location>
</feature>
<dbReference type="RefSeq" id="WP_380016236.1">
    <property type="nucleotide sequence ID" value="NZ_JBHLYR010000067.1"/>
</dbReference>
<sequence>MTAPAEPGAPEGRINYAEVLDFPTKRLILIGTLLGLFLAALDQTIVATAMPRIAKDLDGLNLYAWVTTIYLLASTAMVPIYGKLSDIYGRKRILLFGIVVFLLGSALCGMAGEPWFGNAFGGGMMQLIVFRGLQGFGGAALTSVAFSIIADIFAPADRGRYQGLFGAVFGISSVIGPLLGGFLTDNVSWRWVFYVNLPIGLIALYFIATKMPRLASGLKPKIDYIGAILVIIFSVPLLLGLTFGSDSNYGWTSPTVLGLFATSIVALIAFLFIESRHESPILPLTLFKNPTFAWGVLARFFIGAAFLGAILFLSLYLVNVQGVSATKAGTATIPLTMGLIFGAIMSGQLASRLGYYKMLIIIGLCLMMGGFFLLSTLNADTPYARVILYMIVLGLGIGPALPLFNLAIQNAVKPWEIGVATSSGQFFQQMGSTIGTAVFGAILSSSLAPNIATNLKAAEAGQPAAIVAQLESTRQQIANSASNSANDSRAGASAPTFEQVSGQIKTGIDKQFSALTTAVKTGDPAKFSAVINNPALPAQMREGLGRIPAQAIQSPEGQQQVLATLKTFQTSATTAALATAKTTFDLTTRATKVAFASTVSRIYLISIFVALLALLAVLPMPNLRMPRKGEGGGGGERPGALASLEG</sequence>
<name>A0ABV6B8V8_9DEIO</name>
<evidence type="ECO:0000256" key="5">
    <source>
        <dbReference type="ARBA" id="ARBA00022989"/>
    </source>
</evidence>
<keyword evidence="11" id="KW-1185">Reference proteome</keyword>
<feature type="transmembrane region" description="Helical" evidence="8">
    <location>
        <begin position="602"/>
        <end position="620"/>
    </location>
</feature>
<evidence type="ECO:0000313" key="10">
    <source>
        <dbReference type="EMBL" id="MFB9994866.1"/>
    </source>
</evidence>
<dbReference type="InterPro" id="IPR011701">
    <property type="entry name" value="MFS"/>
</dbReference>
<feature type="region of interest" description="Disordered" evidence="7">
    <location>
        <begin position="625"/>
        <end position="646"/>
    </location>
</feature>
<dbReference type="Pfam" id="PF07690">
    <property type="entry name" value="MFS_1"/>
    <property type="match status" value="1"/>
</dbReference>
<dbReference type="InterPro" id="IPR036259">
    <property type="entry name" value="MFS_trans_sf"/>
</dbReference>
<dbReference type="InterPro" id="IPR004638">
    <property type="entry name" value="EmrB-like"/>
</dbReference>
<dbReference type="EMBL" id="JBHLYR010000067">
    <property type="protein sequence ID" value="MFB9994866.1"/>
    <property type="molecule type" value="Genomic_DNA"/>
</dbReference>
<keyword evidence="3" id="KW-1003">Cell membrane</keyword>
<protein>
    <submittedName>
        <fullName evidence="10">MDR family MFS transporter</fullName>
    </submittedName>
</protein>
<dbReference type="SUPFAM" id="SSF103473">
    <property type="entry name" value="MFS general substrate transporter"/>
    <property type="match status" value="1"/>
</dbReference>